<accession>A0A2M3YWV3</accession>
<proteinExistence type="predicted"/>
<organism evidence="1">
    <name type="scientific">Anopheles nuneztovari</name>
    <dbReference type="NCBI Taxonomy" id="30067"/>
    <lineage>
        <taxon>Eukaryota</taxon>
        <taxon>Metazoa</taxon>
        <taxon>Ecdysozoa</taxon>
        <taxon>Arthropoda</taxon>
        <taxon>Hexapoda</taxon>
        <taxon>Insecta</taxon>
        <taxon>Pterygota</taxon>
        <taxon>Neoptera</taxon>
        <taxon>Endopterygota</taxon>
        <taxon>Diptera</taxon>
        <taxon>Nematocera</taxon>
        <taxon>Culicoidea</taxon>
        <taxon>Culicidae</taxon>
        <taxon>Anophelinae</taxon>
        <taxon>Anopheles</taxon>
    </lineage>
</organism>
<name>A0A2M3YWV3_9DIPT</name>
<protein>
    <submittedName>
        <fullName evidence="1">Putative secreted protein</fullName>
    </submittedName>
</protein>
<reference evidence="1" key="1">
    <citation type="submission" date="2018-01" db="EMBL/GenBank/DDBJ databases">
        <title>An insight into the sialome of Amazonian anophelines.</title>
        <authorList>
            <person name="Ribeiro J.M."/>
            <person name="Scarpassa V."/>
            <person name="Calvo E."/>
        </authorList>
    </citation>
    <scope>NUCLEOTIDE SEQUENCE</scope>
    <source>
        <tissue evidence="1">Salivary glands</tissue>
    </source>
</reference>
<evidence type="ECO:0000313" key="1">
    <source>
        <dbReference type="EMBL" id="MBW20743.1"/>
    </source>
</evidence>
<dbReference type="AlphaFoldDB" id="A0A2M3YWV3"/>
<dbReference type="EMBL" id="GGFF01000276">
    <property type="protein sequence ID" value="MBW20743.1"/>
    <property type="molecule type" value="Transcribed_RNA"/>
</dbReference>
<sequence length="82" mass="8264">MAEVAVVTTATTAIMITTASAPTTGGATTKSRSPCSIWEEAVRESPETVTTTCRTTISEGGMEIRAAITSATTTVAAVVKAG</sequence>